<dbReference type="InterPro" id="IPR001245">
    <property type="entry name" value="Ser-Thr/Tyr_kinase_cat_dom"/>
</dbReference>
<dbReference type="GO" id="GO:0004672">
    <property type="term" value="F:protein kinase activity"/>
    <property type="evidence" value="ECO:0007669"/>
    <property type="project" value="InterPro"/>
</dbReference>
<evidence type="ECO:0000313" key="5">
    <source>
        <dbReference type="EMBL" id="OHT14807.1"/>
    </source>
</evidence>
<accession>A0A1J4KU65</accession>
<dbReference type="PANTHER" id="PTHR22872">
    <property type="entry name" value="BTK-BINDING PROTEIN-RELATED"/>
    <property type="match status" value="1"/>
</dbReference>
<gene>
    <name evidence="5" type="ORF">TRFO_42873</name>
</gene>
<sequence length="723" mass="81502">MSRVLYSAGQNSCNQLGRGGDSKDPCPIIEFSTFGLKSISCGNGFTVAVFENGDAYGWGFNESGCIGFDDRKEKNLPRKFESIHSIKMASCGDNETVFLKDNGDVYVTTPNNGIQKVEIPEKIKYIDSNSQKTWMVAQSGAVYSINNSSFSNLNNSGNNSYIKFDKYENVCAKSVSAGSGFAVVINENDNDQLYGIGKMISNLDKFERIDSLYGHSIEKVVSFNEHSIVLTKMGKVYVWGKGTFGNLGLGNSIRDTENKFIELSYFNDKSIVDIGAGNAFSCFVGEDGSFYSCGLSKDGRTMMGDTVDRKTPEKSTKIFNALNVFCGSSHTIVICKGDEEENQTKYESVEQLLSEIESLKKENTYLKDENYRLKSANSSLEAENSKLHKAFQKANIKLKGSQTNPLKCFDEEDLKKMRKVEKIISQNSQNSETYKLEIITAYSAQYFNVSNEDFSQFLNSHMQILTTLHPCLSRVIGYCNCEQQQPCLIYENYEKNLENAVLAESFSPTQKVKMIVEILLGMRFLHSFNSLHRNLNPSNILLESDSNHEYSVRITEIDVRQNSEHMYTAPETLSSNGEIYDKKSDVFSFGTIVYFILSDGGLPNEFRIQDNSFNDAAKEIIESCWIPNPEKRITFNELFEKVQQHHFKLTKDVNIQQVERRVEEIDAFEKKNDQHIVFSVKPPIHPPGCGSNENFNIPVSPRLHSTRKPSLTKPIHGILRVSK</sequence>
<dbReference type="GO" id="GO:0005524">
    <property type="term" value="F:ATP binding"/>
    <property type="evidence" value="ECO:0007669"/>
    <property type="project" value="InterPro"/>
</dbReference>
<keyword evidence="1" id="KW-0677">Repeat</keyword>
<dbReference type="PROSITE" id="PS50012">
    <property type="entry name" value="RCC1_3"/>
    <property type="match status" value="4"/>
</dbReference>
<keyword evidence="3" id="KW-0175">Coiled coil</keyword>
<dbReference type="GeneID" id="94849226"/>
<protein>
    <recommendedName>
        <fullName evidence="4">Protein kinase domain-containing protein</fullName>
    </recommendedName>
</protein>
<dbReference type="VEuPathDB" id="TrichDB:TRFO_42873"/>
<feature type="domain" description="Protein kinase" evidence="4">
    <location>
        <begin position="391"/>
        <end position="648"/>
    </location>
</feature>
<dbReference type="InterPro" id="IPR051625">
    <property type="entry name" value="Signaling_Regulatory_Domain"/>
</dbReference>
<dbReference type="InterPro" id="IPR000719">
    <property type="entry name" value="Prot_kinase_dom"/>
</dbReference>
<evidence type="ECO:0000256" key="1">
    <source>
        <dbReference type="ARBA" id="ARBA00022737"/>
    </source>
</evidence>
<name>A0A1J4KU65_9EUKA</name>
<dbReference type="Pfam" id="PF07714">
    <property type="entry name" value="PK_Tyr_Ser-Thr"/>
    <property type="match status" value="1"/>
</dbReference>
<dbReference type="Gene3D" id="2.130.10.30">
    <property type="entry name" value="Regulator of chromosome condensation 1/beta-lactamase-inhibitor protein II"/>
    <property type="match status" value="2"/>
</dbReference>
<dbReference type="CDD" id="cd00180">
    <property type="entry name" value="PKc"/>
    <property type="match status" value="1"/>
</dbReference>
<evidence type="ECO:0000256" key="2">
    <source>
        <dbReference type="PROSITE-ProRule" id="PRU00235"/>
    </source>
</evidence>
<dbReference type="OrthoDB" id="10256179at2759"/>
<comment type="caution">
    <text evidence="5">The sequence shown here is derived from an EMBL/GenBank/DDBJ whole genome shotgun (WGS) entry which is preliminary data.</text>
</comment>
<evidence type="ECO:0000313" key="6">
    <source>
        <dbReference type="Proteomes" id="UP000179807"/>
    </source>
</evidence>
<evidence type="ECO:0000256" key="3">
    <source>
        <dbReference type="SAM" id="Coils"/>
    </source>
</evidence>
<dbReference type="RefSeq" id="XP_068367943.1">
    <property type="nucleotide sequence ID" value="XM_068514522.1"/>
</dbReference>
<reference evidence="5" key="1">
    <citation type="submission" date="2016-10" db="EMBL/GenBank/DDBJ databases">
        <authorList>
            <person name="Benchimol M."/>
            <person name="Almeida L.G."/>
            <person name="Vasconcelos A.T."/>
            <person name="Perreira-Neves A."/>
            <person name="Rosa I.A."/>
            <person name="Tasca T."/>
            <person name="Bogo M.R."/>
            <person name="de Souza W."/>
        </authorList>
    </citation>
    <scope>NUCLEOTIDE SEQUENCE [LARGE SCALE GENOMIC DNA]</scope>
    <source>
        <strain evidence="5">K</strain>
    </source>
</reference>
<feature type="repeat" description="RCC1" evidence="2">
    <location>
        <begin position="234"/>
        <end position="287"/>
    </location>
</feature>
<dbReference type="SUPFAM" id="SSF50985">
    <property type="entry name" value="RCC1/BLIP-II"/>
    <property type="match status" value="1"/>
</dbReference>
<feature type="repeat" description="RCC1" evidence="2">
    <location>
        <begin position="53"/>
        <end position="102"/>
    </location>
</feature>
<dbReference type="Pfam" id="PF00415">
    <property type="entry name" value="RCC1"/>
    <property type="match status" value="3"/>
</dbReference>
<dbReference type="PROSITE" id="PS50011">
    <property type="entry name" value="PROTEIN_KINASE_DOM"/>
    <property type="match status" value="1"/>
</dbReference>
<dbReference type="AlphaFoldDB" id="A0A1J4KU65"/>
<dbReference type="EMBL" id="MLAK01000316">
    <property type="protein sequence ID" value="OHT14807.1"/>
    <property type="molecule type" value="Genomic_DNA"/>
</dbReference>
<feature type="repeat" description="RCC1" evidence="2">
    <location>
        <begin position="3"/>
        <end position="52"/>
    </location>
</feature>
<feature type="coiled-coil region" evidence="3">
    <location>
        <begin position="342"/>
        <end position="369"/>
    </location>
</feature>
<feature type="repeat" description="RCC1" evidence="2">
    <location>
        <begin position="288"/>
        <end position="337"/>
    </location>
</feature>
<organism evidence="5 6">
    <name type="scientific">Tritrichomonas foetus</name>
    <dbReference type="NCBI Taxonomy" id="1144522"/>
    <lineage>
        <taxon>Eukaryota</taxon>
        <taxon>Metamonada</taxon>
        <taxon>Parabasalia</taxon>
        <taxon>Tritrichomonadida</taxon>
        <taxon>Tritrichomonadidae</taxon>
        <taxon>Tritrichomonas</taxon>
    </lineage>
</organism>
<dbReference type="Gene3D" id="1.10.510.10">
    <property type="entry name" value="Transferase(Phosphotransferase) domain 1"/>
    <property type="match status" value="1"/>
</dbReference>
<dbReference type="SUPFAM" id="SSF56112">
    <property type="entry name" value="Protein kinase-like (PK-like)"/>
    <property type="match status" value="1"/>
</dbReference>
<dbReference type="InterPro" id="IPR000408">
    <property type="entry name" value="Reg_chr_condens"/>
</dbReference>
<dbReference type="InterPro" id="IPR011009">
    <property type="entry name" value="Kinase-like_dom_sf"/>
</dbReference>
<proteinExistence type="predicted"/>
<keyword evidence="6" id="KW-1185">Reference proteome</keyword>
<dbReference type="InterPro" id="IPR009091">
    <property type="entry name" value="RCC1/BLIP-II"/>
</dbReference>
<dbReference type="Proteomes" id="UP000179807">
    <property type="component" value="Unassembled WGS sequence"/>
</dbReference>
<evidence type="ECO:0000259" key="4">
    <source>
        <dbReference type="PROSITE" id="PS50011"/>
    </source>
</evidence>